<evidence type="ECO:0000313" key="1">
    <source>
        <dbReference type="EMBL" id="QVL32241.1"/>
    </source>
</evidence>
<keyword evidence="2" id="KW-1185">Reference proteome</keyword>
<evidence type="ECO:0000313" key="2">
    <source>
        <dbReference type="Proteomes" id="UP000676194"/>
    </source>
</evidence>
<accession>A0A8E6B6U7</accession>
<gene>
    <name evidence="1" type="ORF">KIH39_25980</name>
</gene>
<organism evidence="1 2">
    <name type="scientific">Telmatocola sphagniphila</name>
    <dbReference type="NCBI Taxonomy" id="1123043"/>
    <lineage>
        <taxon>Bacteria</taxon>
        <taxon>Pseudomonadati</taxon>
        <taxon>Planctomycetota</taxon>
        <taxon>Planctomycetia</taxon>
        <taxon>Gemmatales</taxon>
        <taxon>Gemmataceae</taxon>
    </lineage>
</organism>
<sequence length="100" mass="11432">MDAPVIALPTESKLEEYVREVLCQRDNLDPRQSALYRSTITRHGRECGWMFHLKGVRAMRNSAIFAESENRILFYDSTGKKFHEVKLSECPSVEALSKAA</sequence>
<dbReference type="EMBL" id="CP074694">
    <property type="protein sequence ID" value="QVL32241.1"/>
    <property type="molecule type" value="Genomic_DNA"/>
</dbReference>
<dbReference type="KEGG" id="tsph:KIH39_25980"/>
<proteinExistence type="predicted"/>
<protein>
    <submittedName>
        <fullName evidence="1">Uncharacterized protein</fullName>
    </submittedName>
</protein>
<dbReference type="RefSeq" id="WP_213497009.1">
    <property type="nucleotide sequence ID" value="NZ_CP074694.1"/>
</dbReference>
<dbReference type="Proteomes" id="UP000676194">
    <property type="component" value="Chromosome"/>
</dbReference>
<dbReference type="AlphaFoldDB" id="A0A8E6B6U7"/>
<reference evidence="1" key="1">
    <citation type="submission" date="2021-05" db="EMBL/GenBank/DDBJ databases">
        <title>Complete genome sequence of the cellulolytic planctomycete Telmatocola sphagniphila SP2T and characterization of the first cellulase from planctomycetes.</title>
        <authorList>
            <person name="Rakitin A.L."/>
            <person name="Beletsky A.V."/>
            <person name="Naumoff D.G."/>
            <person name="Kulichevskaya I.S."/>
            <person name="Mardanov A.V."/>
            <person name="Ravin N.V."/>
            <person name="Dedysh S.N."/>
        </authorList>
    </citation>
    <scope>NUCLEOTIDE SEQUENCE</scope>
    <source>
        <strain evidence="1">SP2T</strain>
    </source>
</reference>
<name>A0A8E6B6U7_9BACT</name>